<dbReference type="EMBL" id="JQCB01000002">
    <property type="protein sequence ID" value="KRN96856.1"/>
    <property type="molecule type" value="Genomic_DNA"/>
</dbReference>
<dbReference type="InterPro" id="IPR008841">
    <property type="entry name" value="Siphovirus-type_tail_N"/>
</dbReference>
<gene>
    <name evidence="3" type="ORF">IV55_GL000724</name>
    <name evidence="2" type="ORF">LSI01_08350</name>
</gene>
<dbReference type="STRING" id="348151.IV55_GL000724"/>
<dbReference type="EMBL" id="BJUD01000011">
    <property type="protein sequence ID" value="GEK28524.1"/>
    <property type="molecule type" value="Genomic_DNA"/>
</dbReference>
<feature type="domain" description="Siphovirus-type tail component RIFT-related" evidence="1">
    <location>
        <begin position="28"/>
        <end position="130"/>
    </location>
</feature>
<dbReference type="AlphaFoldDB" id="A0A0R2L505"/>
<dbReference type="Pfam" id="PF05709">
    <property type="entry name" value="Sipho_tail"/>
    <property type="match status" value="1"/>
</dbReference>
<dbReference type="Proteomes" id="UP000321429">
    <property type="component" value="Unassembled WGS sequence"/>
</dbReference>
<dbReference type="Gene3D" id="2.40.30.200">
    <property type="match status" value="1"/>
</dbReference>
<accession>A0A0R2L505</accession>
<organism evidence="3 4">
    <name type="scientific">Furfurilactobacillus siliginis</name>
    <dbReference type="NCBI Taxonomy" id="348151"/>
    <lineage>
        <taxon>Bacteria</taxon>
        <taxon>Bacillati</taxon>
        <taxon>Bacillota</taxon>
        <taxon>Bacilli</taxon>
        <taxon>Lactobacillales</taxon>
        <taxon>Lactobacillaceae</taxon>
        <taxon>Furfurilactobacillus</taxon>
    </lineage>
</organism>
<reference evidence="2 5" key="2">
    <citation type="submission" date="2019-07" db="EMBL/GenBank/DDBJ databases">
        <title>Whole genome shotgun sequence of Lactobacillus siliginis NBRC 101315.</title>
        <authorList>
            <person name="Hosoyama A."/>
            <person name="Uohara A."/>
            <person name="Ohji S."/>
            <person name="Ichikawa N."/>
        </authorList>
    </citation>
    <scope>NUCLEOTIDE SEQUENCE [LARGE SCALE GENOMIC DNA]</scope>
    <source>
        <strain evidence="2 5">NBRC 101315</strain>
    </source>
</reference>
<reference evidence="3 4" key="1">
    <citation type="journal article" date="2015" name="Genome Announc.">
        <title>Expanding the biotechnology potential of lactobacilli through comparative genomics of 213 strains and associated genera.</title>
        <authorList>
            <person name="Sun Z."/>
            <person name="Harris H.M."/>
            <person name="McCann A."/>
            <person name="Guo C."/>
            <person name="Argimon S."/>
            <person name="Zhang W."/>
            <person name="Yang X."/>
            <person name="Jeffery I.B."/>
            <person name="Cooney J.C."/>
            <person name="Kagawa T.F."/>
            <person name="Liu W."/>
            <person name="Song Y."/>
            <person name="Salvetti E."/>
            <person name="Wrobel A."/>
            <person name="Rasinkangas P."/>
            <person name="Parkhill J."/>
            <person name="Rea M.C."/>
            <person name="O'Sullivan O."/>
            <person name="Ritari J."/>
            <person name="Douillard F.P."/>
            <person name="Paul Ross R."/>
            <person name="Yang R."/>
            <person name="Briner A.E."/>
            <person name="Felis G.E."/>
            <person name="de Vos W.M."/>
            <person name="Barrangou R."/>
            <person name="Klaenhammer T.R."/>
            <person name="Caufield P.W."/>
            <person name="Cui Y."/>
            <person name="Zhang H."/>
            <person name="O'Toole P.W."/>
        </authorList>
    </citation>
    <scope>NUCLEOTIDE SEQUENCE [LARGE SCALE GENOMIC DNA]</scope>
    <source>
        <strain evidence="3 4">DSM 22696</strain>
    </source>
</reference>
<sequence length="277" mass="31044">MGLGHFYIKKQGQPEIDLTASVDCIDVLKVDYGSPQITPQYLTLAGSDGEQVQTVIFNPSIITLHVNIEADSAESFSVAMDDVYRLIMSRELIRIRDDVEPFKCAYVIPKPFDVSQADGMYDTTFDIQFDNPYGFKFSVKNSDEVVEDDELIGLGMHLPLEYPIPFKFTDSRFKVFNPSDVAIDPYVNRHQLKITISGQGSFTIQNVTNNTSLQCTHVLQGSDVFVLDGVRSYLNGKSIGLETDFGHLQLEQGDNEIAITGLNNPNVTFSFPFIYLR</sequence>
<name>A0A0R2L505_9LACO</name>
<dbReference type="Proteomes" id="UP000051139">
    <property type="component" value="Unassembled WGS sequence"/>
</dbReference>
<proteinExistence type="predicted"/>
<evidence type="ECO:0000313" key="3">
    <source>
        <dbReference type="EMBL" id="KRN96856.1"/>
    </source>
</evidence>
<dbReference type="OrthoDB" id="2194642at2"/>
<comment type="caution">
    <text evidence="3">The sequence shown here is derived from an EMBL/GenBank/DDBJ whole genome shotgun (WGS) entry which is preliminary data.</text>
</comment>
<protein>
    <recommendedName>
        <fullName evidence="1">Siphovirus-type tail component RIFT-related domain-containing protein</fullName>
    </recommendedName>
</protein>
<evidence type="ECO:0000259" key="1">
    <source>
        <dbReference type="Pfam" id="PF05709"/>
    </source>
</evidence>
<dbReference type="PATRIC" id="fig|348151.3.peg.743"/>
<evidence type="ECO:0000313" key="4">
    <source>
        <dbReference type="Proteomes" id="UP000051139"/>
    </source>
</evidence>
<keyword evidence="4" id="KW-1185">Reference proteome</keyword>
<dbReference type="RefSeq" id="WP_057808677.1">
    <property type="nucleotide sequence ID" value="NZ_BJUD01000011.1"/>
</dbReference>
<evidence type="ECO:0000313" key="2">
    <source>
        <dbReference type="EMBL" id="GEK28524.1"/>
    </source>
</evidence>
<evidence type="ECO:0000313" key="5">
    <source>
        <dbReference type="Proteomes" id="UP000321429"/>
    </source>
</evidence>